<comment type="subcellular location">
    <subcellularLocation>
        <location evidence="1">Endoplasmic reticulum membrane</location>
        <topology evidence="1">Single-pass type I membrane protein</topology>
    </subcellularLocation>
</comment>
<dbReference type="InterPro" id="IPR026895">
    <property type="entry name" value="EMC1"/>
</dbReference>
<evidence type="ECO:0000256" key="7">
    <source>
        <dbReference type="ARBA" id="ARBA00022824"/>
    </source>
</evidence>
<keyword evidence="6 12" id="KW-0732">Signal</keyword>
<evidence type="ECO:0000256" key="9">
    <source>
        <dbReference type="ARBA" id="ARBA00023136"/>
    </source>
</evidence>
<evidence type="ECO:0000259" key="13">
    <source>
        <dbReference type="Pfam" id="PF07774"/>
    </source>
</evidence>
<dbReference type="Pfam" id="PF25293">
    <property type="entry name" value="Beta-prop_EMC1_N"/>
    <property type="match status" value="1"/>
</dbReference>
<sequence length="1006" mass="112697">MAPTGSIFAFAGLFVCSFALYADQAGLFDWKQDYVGKIKFLHWELSPSAGKKVLLASEKNVIASINAHDGSIVWRKIFEPDRRGRIDAFLHHSGSVISVHAGGQFVRSWQALSGSLNWERTLTTDSQSWASAFLLERDGKYDRLVVTTSSTMHCLKLSDGLEEWRAELPSRDTVERWYVQNRGDGFVAVGVTPGQRVTVVSIEMEGKLKQHNNVPAPWIALDTSCVIMEDGKHFVCYSTQSSSLQLLTLEAANVFIPTDLKVLGVETSAVSHIEAVVPELGSTIMFRSLEDKLVLMSLTSQQAFTVHKVLDKTYAAQITVHSEKFILLTLTQGGSESLKLSGIDFTAGNEIEDLSHTFPFAHYHGHPIKMHPFFFTKKKDANNRAACKLVFSSQDYSLHFVQKNKAQWRREESLAYILTVQMVDLPVSENQAKFEDEFGTKEEDILAMFAKRLKAQFSQLKMFTLSLMDRLMGHSHHYTVSSDAIEEEEPEEEDLVRDDFNLHKIIVVATAAGKVYGIRSHTGKIAWQQFIPDLVPFQRYGKLKLVLVVQRTTAHFPHSPQCTVLGVSKQTDNGLLVTFNPVTGALLSGRQGQGHDLGYKVIQAEMLAEMDQEFIKGIILIDDENKPHVYPSSSQSAFQAMTMQLFFHLMNPDSGIMTGYRYFVHSQGRVLGDRSVLYKYLNPNLVTVVAEGEEILASSSNKGPSAFFSVYLIDGVTGHIVYHQTHKRSRGPVKVIHSENWIVYSYFNEKYRRNEVGVLELFEGRQQSNSTAFSSFSPPSPPLVMRQAYIFPEPIYAMASTVTEKGITSKNIILALKIGGVLSLPKALLDPRRPVIPTQETMEEGTIPYVPEIPLSTEALVNYNRSIFNVDGVFTSPAGLESTSLVFVHGIDLPTFRFRREKSREEGTIPYVPEIPLSTEALVNYNRSIFNVDGVFTSPAGLESTSLVFVHGIDIFYTRVMPSRMFDVLKEDFDYLFIGSVLGVMILVSFITQKCASKKALNRAWK</sequence>
<evidence type="ECO:0000256" key="5">
    <source>
        <dbReference type="ARBA" id="ARBA00022692"/>
    </source>
</evidence>
<gene>
    <name evidence="15" type="ORF">PoB_001821500</name>
</gene>
<evidence type="ECO:0000256" key="8">
    <source>
        <dbReference type="ARBA" id="ARBA00022989"/>
    </source>
</evidence>
<comment type="subunit">
    <text evidence="3">Component of the ER membrane protein complex (EMC).</text>
</comment>
<evidence type="ECO:0000313" key="16">
    <source>
        <dbReference type="Proteomes" id="UP000735302"/>
    </source>
</evidence>
<dbReference type="SUPFAM" id="SSF50998">
    <property type="entry name" value="Quinoprotein alcohol dehydrogenase-like"/>
    <property type="match status" value="1"/>
</dbReference>
<feature type="domain" description="ER membrane protein complex subunit 1 C-terminal" evidence="13">
    <location>
        <begin position="901"/>
        <end position="1005"/>
    </location>
</feature>
<evidence type="ECO:0000313" key="15">
    <source>
        <dbReference type="EMBL" id="GFN91709.1"/>
    </source>
</evidence>
<evidence type="ECO:0000256" key="11">
    <source>
        <dbReference type="SAM" id="Phobius"/>
    </source>
</evidence>
<dbReference type="GO" id="GO:0072546">
    <property type="term" value="C:EMC complex"/>
    <property type="evidence" value="ECO:0007669"/>
    <property type="project" value="InterPro"/>
</dbReference>
<keyword evidence="16" id="KW-1185">Reference proteome</keyword>
<evidence type="ECO:0000256" key="6">
    <source>
        <dbReference type="ARBA" id="ARBA00022729"/>
    </source>
</evidence>
<dbReference type="Proteomes" id="UP000735302">
    <property type="component" value="Unassembled WGS sequence"/>
</dbReference>
<dbReference type="PANTHER" id="PTHR21573:SF0">
    <property type="entry name" value="ER MEMBRANE PROTEIN COMPLEX SUBUNIT 1"/>
    <property type="match status" value="1"/>
</dbReference>
<dbReference type="InterPro" id="IPR058545">
    <property type="entry name" value="Beta-prop_EMC1_1st"/>
</dbReference>
<keyword evidence="5 11" id="KW-0812">Transmembrane</keyword>
<feature type="domain" description="ER membrane protein complex subunit 1 C-terminal" evidence="13">
    <location>
        <begin position="738"/>
        <end position="893"/>
    </location>
</feature>
<reference evidence="15 16" key="1">
    <citation type="journal article" date="2021" name="Elife">
        <title>Chloroplast acquisition without the gene transfer in kleptoplastic sea slugs, Plakobranchus ocellatus.</title>
        <authorList>
            <person name="Maeda T."/>
            <person name="Takahashi S."/>
            <person name="Yoshida T."/>
            <person name="Shimamura S."/>
            <person name="Takaki Y."/>
            <person name="Nagai Y."/>
            <person name="Toyoda A."/>
            <person name="Suzuki Y."/>
            <person name="Arimoto A."/>
            <person name="Ishii H."/>
            <person name="Satoh N."/>
            <person name="Nishiyama T."/>
            <person name="Hasebe M."/>
            <person name="Maruyama T."/>
            <person name="Minagawa J."/>
            <person name="Obokata J."/>
            <person name="Shigenobu S."/>
        </authorList>
    </citation>
    <scope>NUCLEOTIDE SEQUENCE [LARGE SCALE GENOMIC DNA]</scope>
</reference>
<feature type="transmembrane region" description="Helical" evidence="11">
    <location>
        <begin position="973"/>
        <end position="992"/>
    </location>
</feature>
<keyword evidence="7" id="KW-0256">Endoplasmic reticulum</keyword>
<feature type="chain" id="PRO_5043607286" description="ER membrane protein complex subunit 1" evidence="12">
    <location>
        <begin position="20"/>
        <end position="1006"/>
    </location>
</feature>
<dbReference type="PANTHER" id="PTHR21573">
    <property type="entry name" value="ER MEMBRANE PROTEIN COMPLEX SUBUNIT 1"/>
    <property type="match status" value="1"/>
</dbReference>
<comment type="caution">
    <text evidence="15">The sequence shown here is derived from an EMBL/GenBank/DDBJ whole genome shotgun (WGS) entry which is preliminary data.</text>
</comment>
<evidence type="ECO:0000256" key="12">
    <source>
        <dbReference type="SAM" id="SignalP"/>
    </source>
</evidence>
<accession>A0AAV3Z975</accession>
<dbReference type="Pfam" id="PF07774">
    <property type="entry name" value="EMC1_C"/>
    <property type="match status" value="2"/>
</dbReference>
<protein>
    <recommendedName>
        <fullName evidence="4">ER membrane protein complex subunit 1</fullName>
    </recommendedName>
</protein>
<dbReference type="InterPro" id="IPR011047">
    <property type="entry name" value="Quinoprotein_ADH-like_sf"/>
</dbReference>
<keyword evidence="10" id="KW-0325">Glycoprotein</keyword>
<evidence type="ECO:0000256" key="4">
    <source>
        <dbReference type="ARBA" id="ARBA00020824"/>
    </source>
</evidence>
<dbReference type="Gene3D" id="2.130.10.10">
    <property type="entry name" value="YVTN repeat-like/Quinoprotein amine dehydrogenase"/>
    <property type="match status" value="1"/>
</dbReference>
<keyword evidence="9 11" id="KW-0472">Membrane</keyword>
<organism evidence="15 16">
    <name type="scientific">Plakobranchus ocellatus</name>
    <dbReference type="NCBI Taxonomy" id="259542"/>
    <lineage>
        <taxon>Eukaryota</taxon>
        <taxon>Metazoa</taxon>
        <taxon>Spiralia</taxon>
        <taxon>Lophotrochozoa</taxon>
        <taxon>Mollusca</taxon>
        <taxon>Gastropoda</taxon>
        <taxon>Heterobranchia</taxon>
        <taxon>Euthyneura</taxon>
        <taxon>Panpulmonata</taxon>
        <taxon>Sacoglossa</taxon>
        <taxon>Placobranchoidea</taxon>
        <taxon>Plakobranchidae</taxon>
        <taxon>Plakobranchus</taxon>
    </lineage>
</organism>
<dbReference type="GO" id="GO:0034975">
    <property type="term" value="P:protein folding in endoplasmic reticulum"/>
    <property type="evidence" value="ECO:0007669"/>
    <property type="project" value="TreeGrafter"/>
</dbReference>
<evidence type="ECO:0000259" key="14">
    <source>
        <dbReference type="Pfam" id="PF25293"/>
    </source>
</evidence>
<keyword evidence="8 11" id="KW-1133">Transmembrane helix</keyword>
<dbReference type="InterPro" id="IPR011678">
    <property type="entry name" value="EMC1_C"/>
</dbReference>
<dbReference type="EMBL" id="BLXT01002163">
    <property type="protein sequence ID" value="GFN91709.1"/>
    <property type="molecule type" value="Genomic_DNA"/>
</dbReference>
<dbReference type="AlphaFoldDB" id="A0AAV3Z975"/>
<name>A0AAV3Z975_9GAST</name>
<dbReference type="InterPro" id="IPR015943">
    <property type="entry name" value="WD40/YVTN_repeat-like_dom_sf"/>
</dbReference>
<feature type="signal peptide" evidence="12">
    <location>
        <begin position="1"/>
        <end position="19"/>
    </location>
</feature>
<evidence type="ECO:0000256" key="2">
    <source>
        <dbReference type="ARBA" id="ARBA00007904"/>
    </source>
</evidence>
<feature type="domain" description="EMC1 first beta-propeller" evidence="14">
    <location>
        <begin position="19"/>
        <end position="412"/>
    </location>
</feature>
<evidence type="ECO:0000256" key="1">
    <source>
        <dbReference type="ARBA" id="ARBA00004115"/>
    </source>
</evidence>
<evidence type="ECO:0000256" key="3">
    <source>
        <dbReference type="ARBA" id="ARBA00011276"/>
    </source>
</evidence>
<proteinExistence type="inferred from homology"/>
<evidence type="ECO:0000256" key="10">
    <source>
        <dbReference type="ARBA" id="ARBA00023180"/>
    </source>
</evidence>
<comment type="similarity">
    <text evidence="2">Belongs to the EMC1 family.</text>
</comment>